<sequence length="344" mass="38297">MKIIILAGGNGSRLFPLSNDNSPKQFLKINSKKSLLAETINRFSDIVVPKDIIVVTAERYANFVKEEAAICNAEEIHIITEPIKKNTAPAIILAAKYCQEILKCPEDEILFISPSDHIIQPQSAFNQAVLKAVEYASKGSFVTFGIQPNKPETGYGYIEIGQNLNGVYTIKAFKEKPDLLTAENYLLSGKYFWNSGMFAFTCKTYFSEISHYLPEIKGILNNNYIGILNNFARMPNLSIDYAVAEKSKLGMMIPLSLYWNDVGSWDSVYDILPKDENGNVSSGPAITIDCNNNLFFCPQNIIASIGINDIIVVADKDVILLAHKGEGQSIRKLAKKFENKNYKA</sequence>
<comment type="caution">
    <text evidence="3">The sequence shown here is derived from an EMBL/GenBank/DDBJ whole genome shotgun (WGS) entry which is preliminary data.</text>
</comment>
<dbReference type="Proteomes" id="UP001239167">
    <property type="component" value="Unassembled WGS sequence"/>
</dbReference>
<keyword evidence="4" id="KW-1185">Reference proteome</keyword>
<dbReference type="InterPro" id="IPR054566">
    <property type="entry name" value="ManC/GMP-like_b-helix"/>
</dbReference>
<dbReference type="SUPFAM" id="SSF159283">
    <property type="entry name" value="Guanosine diphospho-D-mannose pyrophosphorylase/mannose-6-phosphate isomerase linker domain"/>
    <property type="match status" value="1"/>
</dbReference>
<dbReference type="Pfam" id="PF22640">
    <property type="entry name" value="ManC_GMP_beta-helix"/>
    <property type="match status" value="1"/>
</dbReference>
<reference evidence="3 4" key="1">
    <citation type="submission" date="2023-07" db="EMBL/GenBank/DDBJ databases">
        <title>Genomic Encyclopedia of Type Strains, Phase IV (KMG-IV): sequencing the most valuable type-strain genomes for metagenomic binning, comparative biology and taxonomic classification.</title>
        <authorList>
            <person name="Goeker M."/>
        </authorList>
    </citation>
    <scope>NUCLEOTIDE SEQUENCE [LARGE SCALE GENOMIC DNA]</scope>
    <source>
        <strain evidence="3 4">DSM 16980</strain>
    </source>
</reference>
<proteinExistence type="predicted"/>
<dbReference type="InterPro" id="IPR051161">
    <property type="entry name" value="Mannose-6P_isomerase_type2"/>
</dbReference>
<name>A0ABT9YAT0_9FIRM</name>
<evidence type="ECO:0000313" key="4">
    <source>
        <dbReference type="Proteomes" id="UP001239167"/>
    </source>
</evidence>
<dbReference type="InterPro" id="IPR049577">
    <property type="entry name" value="GMPP_N"/>
</dbReference>
<protein>
    <submittedName>
        <fullName evidence="3">Mannose-1-phosphate guanylyltransferase/mannose-6-phosphate isomerase</fullName>
        <ecNumber evidence="3">2.7.7.13</ecNumber>
        <ecNumber evidence="3">5.3.1.8</ecNumber>
    </submittedName>
</protein>
<evidence type="ECO:0000259" key="1">
    <source>
        <dbReference type="Pfam" id="PF00483"/>
    </source>
</evidence>
<dbReference type="PANTHER" id="PTHR46390:SF1">
    <property type="entry name" value="MANNOSE-1-PHOSPHATE GUANYLYLTRANSFERASE"/>
    <property type="match status" value="1"/>
</dbReference>
<gene>
    <name evidence="3" type="ORF">J2S01_002040</name>
</gene>
<dbReference type="CDD" id="cd02509">
    <property type="entry name" value="GDP-M1P_Guanylyltransferase"/>
    <property type="match status" value="1"/>
</dbReference>
<dbReference type="GO" id="GO:0004476">
    <property type="term" value="F:mannose-6-phosphate isomerase activity"/>
    <property type="evidence" value="ECO:0007669"/>
    <property type="project" value="UniProtKB-EC"/>
</dbReference>
<organism evidence="3 4">
    <name type="scientific">Pectinatus haikarae</name>
    <dbReference type="NCBI Taxonomy" id="349096"/>
    <lineage>
        <taxon>Bacteria</taxon>
        <taxon>Bacillati</taxon>
        <taxon>Bacillota</taxon>
        <taxon>Negativicutes</taxon>
        <taxon>Selenomonadales</taxon>
        <taxon>Selenomonadaceae</taxon>
        <taxon>Pectinatus</taxon>
    </lineage>
</organism>
<feature type="domain" description="Nucleotidyl transferase" evidence="1">
    <location>
        <begin position="3"/>
        <end position="276"/>
    </location>
</feature>
<dbReference type="InterPro" id="IPR005835">
    <property type="entry name" value="NTP_transferase_dom"/>
</dbReference>
<accession>A0ABT9YAT0</accession>
<dbReference type="SUPFAM" id="SSF53448">
    <property type="entry name" value="Nucleotide-diphospho-sugar transferases"/>
    <property type="match status" value="1"/>
</dbReference>
<keyword evidence="3" id="KW-0808">Transferase</keyword>
<dbReference type="EMBL" id="JAUSUE010000015">
    <property type="protein sequence ID" value="MDQ0204312.1"/>
    <property type="molecule type" value="Genomic_DNA"/>
</dbReference>
<dbReference type="PANTHER" id="PTHR46390">
    <property type="entry name" value="MANNOSE-1-PHOSPHATE GUANYLYLTRANSFERASE"/>
    <property type="match status" value="1"/>
</dbReference>
<dbReference type="InterPro" id="IPR029044">
    <property type="entry name" value="Nucleotide-diphossugar_trans"/>
</dbReference>
<feature type="domain" description="MannoseP isomerase/GMP-like beta-helix" evidence="2">
    <location>
        <begin position="285"/>
        <end position="336"/>
    </location>
</feature>
<dbReference type="RefSeq" id="WP_307224583.1">
    <property type="nucleotide sequence ID" value="NZ_CP116940.1"/>
</dbReference>
<dbReference type="Gene3D" id="3.90.550.10">
    <property type="entry name" value="Spore Coat Polysaccharide Biosynthesis Protein SpsA, Chain A"/>
    <property type="match status" value="1"/>
</dbReference>
<dbReference type="GO" id="GO:0004475">
    <property type="term" value="F:mannose-1-phosphate guanylyltransferase (GTP) activity"/>
    <property type="evidence" value="ECO:0007669"/>
    <property type="project" value="UniProtKB-EC"/>
</dbReference>
<evidence type="ECO:0000313" key="3">
    <source>
        <dbReference type="EMBL" id="MDQ0204312.1"/>
    </source>
</evidence>
<dbReference type="EC" id="2.7.7.13" evidence="3"/>
<evidence type="ECO:0000259" key="2">
    <source>
        <dbReference type="Pfam" id="PF22640"/>
    </source>
</evidence>
<dbReference type="Pfam" id="PF00483">
    <property type="entry name" value="NTP_transferase"/>
    <property type="match status" value="1"/>
</dbReference>
<dbReference type="EC" id="5.3.1.8" evidence="3"/>
<keyword evidence="3" id="KW-0413">Isomerase</keyword>
<keyword evidence="3" id="KW-0548">Nucleotidyltransferase</keyword>